<dbReference type="Pfam" id="PF00753">
    <property type="entry name" value="Lactamase_B"/>
    <property type="match status" value="1"/>
</dbReference>
<dbReference type="InterPro" id="IPR001279">
    <property type="entry name" value="Metallo-B-lactamas"/>
</dbReference>
<reference evidence="4" key="1">
    <citation type="journal article" date="2019" name="Int. J. Syst. Evol. Microbiol.">
        <title>The Global Catalogue of Microorganisms (GCM) 10K type strain sequencing project: providing services to taxonomists for standard genome sequencing and annotation.</title>
        <authorList>
            <consortium name="The Broad Institute Genomics Platform"/>
            <consortium name="The Broad Institute Genome Sequencing Center for Infectious Disease"/>
            <person name="Wu L."/>
            <person name="Ma J."/>
        </authorList>
    </citation>
    <scope>NUCLEOTIDE SEQUENCE [LARGE SCALE GENOMIC DNA]</scope>
    <source>
        <strain evidence="4">CCUG 62953</strain>
    </source>
</reference>
<protein>
    <submittedName>
        <fullName evidence="3">MBL fold metallo-hydrolase</fullName>
    </submittedName>
</protein>
<evidence type="ECO:0000313" key="3">
    <source>
        <dbReference type="EMBL" id="MFD1341146.1"/>
    </source>
</evidence>
<feature type="domain" description="Metallo-beta-lactamase" evidence="2">
    <location>
        <begin position="25"/>
        <end position="214"/>
    </location>
</feature>
<dbReference type="InterPro" id="IPR051682">
    <property type="entry name" value="Mito_Persulfide_Diox"/>
</dbReference>
<dbReference type="Gene3D" id="3.60.15.10">
    <property type="entry name" value="Ribonuclease Z/Hydroxyacylglutathione hydrolase-like"/>
    <property type="match status" value="1"/>
</dbReference>
<dbReference type="CDD" id="cd07724">
    <property type="entry name" value="POD-like_MBL-fold"/>
    <property type="match status" value="1"/>
</dbReference>
<name>A0ABW3ZDI6_9RHOB</name>
<dbReference type="SUPFAM" id="SSF56281">
    <property type="entry name" value="Metallo-hydrolase/oxidoreductase"/>
    <property type="match status" value="1"/>
</dbReference>
<dbReference type="InterPro" id="IPR036866">
    <property type="entry name" value="RibonucZ/Hydroxyglut_hydro"/>
</dbReference>
<evidence type="ECO:0000313" key="4">
    <source>
        <dbReference type="Proteomes" id="UP001597135"/>
    </source>
</evidence>
<dbReference type="SMART" id="SM00849">
    <property type="entry name" value="Lactamase_B"/>
    <property type="match status" value="1"/>
</dbReference>
<proteinExistence type="predicted"/>
<evidence type="ECO:0000259" key="2">
    <source>
        <dbReference type="SMART" id="SM00849"/>
    </source>
</evidence>
<dbReference type="Proteomes" id="UP001597135">
    <property type="component" value="Unassembled WGS sequence"/>
</dbReference>
<dbReference type="PANTHER" id="PTHR43084:SF1">
    <property type="entry name" value="PERSULFIDE DIOXYGENASE ETHE1, MITOCHONDRIAL"/>
    <property type="match status" value="1"/>
</dbReference>
<dbReference type="InterPro" id="IPR044528">
    <property type="entry name" value="POD-like_MBL-fold"/>
</dbReference>
<dbReference type="EMBL" id="JBHTMU010000002">
    <property type="protein sequence ID" value="MFD1341146.1"/>
    <property type="molecule type" value="Genomic_DNA"/>
</dbReference>
<gene>
    <name evidence="3" type="ORF">ACFQ4E_01815</name>
</gene>
<organism evidence="3 4">
    <name type="scientific">Litorisediminicola beolgyonensis</name>
    <dbReference type="NCBI Taxonomy" id="1173614"/>
    <lineage>
        <taxon>Bacteria</taxon>
        <taxon>Pseudomonadati</taxon>
        <taxon>Pseudomonadota</taxon>
        <taxon>Alphaproteobacteria</taxon>
        <taxon>Rhodobacterales</taxon>
        <taxon>Paracoccaceae</taxon>
        <taxon>Litorisediminicola</taxon>
    </lineage>
</organism>
<keyword evidence="1" id="KW-0479">Metal-binding</keyword>
<dbReference type="RefSeq" id="WP_386801206.1">
    <property type="nucleotide sequence ID" value="NZ_JBHTMU010000002.1"/>
</dbReference>
<dbReference type="PANTHER" id="PTHR43084">
    <property type="entry name" value="PERSULFIDE DIOXYGENASE ETHE1"/>
    <property type="match status" value="1"/>
</dbReference>
<evidence type="ECO:0000256" key="1">
    <source>
        <dbReference type="ARBA" id="ARBA00022723"/>
    </source>
</evidence>
<sequence>MFTKTSPSTGPGSPEVTGFYDEASGSIMYVLADPATKEAALIDIVLDFDPAHGRTRTDSAQEVLDFVRDQGLSVTWVLDTHPHADHMMASAWLKEQTGAPNAIGEKVRDIAVLWREIYNLPDAFDADKNFDRLFAEGETFKVGEIDVRVMLSPGHTLGSITYVAGDAAFVHDTFMHVDSGTSRADFPGGSSAELYDSLMAILDLPEETRLFVGHDYPPVGERTDPAWEATVAEHKAHNKHLGGGTSKEAFRKIRDERDATLDLPDRMLHALQVNLRGGRLPEPESDGRAYFKIPANRF</sequence>
<comment type="caution">
    <text evidence="3">The sequence shown here is derived from an EMBL/GenBank/DDBJ whole genome shotgun (WGS) entry which is preliminary data.</text>
</comment>
<keyword evidence="4" id="KW-1185">Reference proteome</keyword>
<accession>A0ABW3ZDI6</accession>